<feature type="transmembrane region" description="Helical" evidence="2">
    <location>
        <begin position="133"/>
        <end position="154"/>
    </location>
</feature>
<dbReference type="Proteomes" id="UP000480246">
    <property type="component" value="Unassembled WGS sequence"/>
</dbReference>
<dbReference type="RefSeq" id="WP_153405129.1">
    <property type="nucleotide sequence ID" value="NZ_ML762435.1"/>
</dbReference>
<dbReference type="Gene3D" id="3.10.620.30">
    <property type="match status" value="1"/>
</dbReference>
<evidence type="ECO:0000256" key="1">
    <source>
        <dbReference type="SAM" id="MobiDB-lite"/>
    </source>
</evidence>
<dbReference type="InterPro" id="IPR038765">
    <property type="entry name" value="Papain-like_cys_pep_sf"/>
</dbReference>
<dbReference type="EMBL" id="WEID01000073">
    <property type="protein sequence ID" value="KAB8129890.1"/>
    <property type="molecule type" value="Genomic_DNA"/>
</dbReference>
<dbReference type="InterPro" id="IPR025403">
    <property type="entry name" value="TgpA-like_C"/>
</dbReference>
<evidence type="ECO:0000313" key="4">
    <source>
        <dbReference type="EMBL" id="KAB8129890.1"/>
    </source>
</evidence>
<evidence type="ECO:0000313" key="5">
    <source>
        <dbReference type="Proteomes" id="UP000480246"/>
    </source>
</evidence>
<dbReference type="Pfam" id="PF13559">
    <property type="entry name" value="DUF4129"/>
    <property type="match status" value="1"/>
</dbReference>
<accession>A0A7C8GSQ4</accession>
<feature type="transmembrane region" description="Helical" evidence="2">
    <location>
        <begin position="160"/>
        <end position="180"/>
    </location>
</feature>
<name>A0A7C8GSQ4_9BACI</name>
<feature type="transmembrane region" description="Helical" evidence="2">
    <location>
        <begin position="106"/>
        <end position="126"/>
    </location>
</feature>
<dbReference type="SUPFAM" id="SSF54001">
    <property type="entry name" value="Cysteine proteinases"/>
    <property type="match status" value="1"/>
</dbReference>
<keyword evidence="2" id="KW-0812">Transmembrane</keyword>
<evidence type="ECO:0000256" key="2">
    <source>
        <dbReference type="SAM" id="Phobius"/>
    </source>
</evidence>
<reference evidence="4 5" key="1">
    <citation type="submission" date="2019-10" db="EMBL/GenBank/DDBJ databases">
        <title>Gracilibacillus sp. nov. isolated from rice seeds.</title>
        <authorList>
            <person name="He S."/>
        </authorList>
    </citation>
    <scope>NUCLEOTIDE SEQUENCE [LARGE SCALE GENOMIC DNA]</scope>
    <source>
        <strain evidence="4 5">TD8</strain>
    </source>
</reference>
<dbReference type="PANTHER" id="PTHR42736">
    <property type="entry name" value="PROTEIN-GLUTAMINE GAMMA-GLUTAMYLTRANSFERASE"/>
    <property type="match status" value="1"/>
</dbReference>
<dbReference type="Pfam" id="PF01841">
    <property type="entry name" value="Transglut_core"/>
    <property type="match status" value="1"/>
</dbReference>
<dbReference type="Pfam" id="PF11992">
    <property type="entry name" value="TgpA_N"/>
    <property type="match status" value="1"/>
</dbReference>
<keyword evidence="5" id="KW-1185">Reference proteome</keyword>
<feature type="domain" description="Transglutaminase-like" evidence="3">
    <location>
        <begin position="474"/>
        <end position="552"/>
    </location>
</feature>
<feature type="transmembrane region" description="Helical" evidence="2">
    <location>
        <begin position="200"/>
        <end position="221"/>
    </location>
</feature>
<feature type="region of interest" description="Disordered" evidence="1">
    <location>
        <begin position="564"/>
        <end position="610"/>
    </location>
</feature>
<sequence length="735" mass="84963">MNNTKYSFSLSSLIIITAGFVLFWEWLRPLEQITDTGSMHVFIIYTAFCFAISFFFKNGWLKFIFKGIGLILVIDYLFLTGFLFSGEWIAQLSMELQYNLQIIQQANWTEMSPLFRSFLFFILLWLMSYLLHYWFLIANKFFLFVVLTIFYLAILDTFTVYVATTAIVRTVLIAFIALGLSRYMQLQHLGVPIERNKQNFFKWMVPVSLMVLVVVGVGLFAPKLNPQWPDPVPFLQSTAGHVGFGEGTSFQRVGYGENDSKLGGSFIKDDTPVFEAYAKERLYWRIESKDVYTGKGWERSTELDYDPIRASRIEFETFSFTEVETTQSEASLRYAPESNLSKVPIPYGSSFIVTPTGVNLFQDMESGMMEVEAGEQNLISQSFNILYEDPSFNIDQLNQVSGSDPDYIRNQYLQLPETLPQRVHDLAAEIVKEEQTRYEKAKAIEGYFGSNGYTYQTEDVSVPEQGEDYVDQFLFETMVGYCDNFSTSMVVMLRSLDIPARWVKGFTGGNLQPDQENLPDGYNLYEITNNNAHSWVEVYFPEVGWVPFEPTSGFTNPTEFYQETSGEALTPEVPEEAVEEELAEDPAQQETENVETAQEENSETSTGNDQENNNGLIWLIGFAILIAAAFILIFWKRKEIRDWYDKRKWGNIAKRMELDKSYLYVLDVLARRGFHRNKGQTLRQYARLIDEKMGINEMMELTLIYEQYLYRGSDEKVDKDKLRRLVQKIMDQIFA</sequence>
<comment type="caution">
    <text evidence="4">The sequence shown here is derived from an EMBL/GenBank/DDBJ whole genome shotgun (WGS) entry which is preliminary data.</text>
</comment>
<keyword evidence="2" id="KW-0472">Membrane</keyword>
<gene>
    <name evidence="4" type="ORF">F9U64_14715</name>
</gene>
<feature type="transmembrane region" description="Helical" evidence="2">
    <location>
        <begin position="7"/>
        <end position="27"/>
    </location>
</feature>
<dbReference type="OrthoDB" id="9804872at2"/>
<feature type="transmembrane region" description="Helical" evidence="2">
    <location>
        <begin position="615"/>
        <end position="635"/>
    </location>
</feature>
<proteinExistence type="predicted"/>
<dbReference type="InterPro" id="IPR002931">
    <property type="entry name" value="Transglutaminase-like"/>
</dbReference>
<organism evidence="4 5">
    <name type="scientific">Gracilibacillus oryzae</name>
    <dbReference type="NCBI Taxonomy" id="1672701"/>
    <lineage>
        <taxon>Bacteria</taxon>
        <taxon>Bacillati</taxon>
        <taxon>Bacillota</taxon>
        <taxon>Bacilli</taxon>
        <taxon>Bacillales</taxon>
        <taxon>Bacillaceae</taxon>
        <taxon>Gracilibacillus</taxon>
    </lineage>
</organism>
<feature type="compositionally biased region" description="Acidic residues" evidence="1">
    <location>
        <begin position="573"/>
        <end position="584"/>
    </location>
</feature>
<evidence type="ECO:0000259" key="3">
    <source>
        <dbReference type="SMART" id="SM00460"/>
    </source>
</evidence>
<dbReference type="InterPro" id="IPR021878">
    <property type="entry name" value="TgpA_N"/>
</dbReference>
<protein>
    <submittedName>
        <fullName evidence="4">DUF4129 domain-containing protein</fullName>
    </submittedName>
</protein>
<keyword evidence="2" id="KW-1133">Transmembrane helix</keyword>
<dbReference type="SMART" id="SM00460">
    <property type="entry name" value="TGc"/>
    <property type="match status" value="1"/>
</dbReference>
<dbReference type="InterPro" id="IPR052901">
    <property type="entry name" value="Bact_TGase-like"/>
</dbReference>
<feature type="transmembrane region" description="Helical" evidence="2">
    <location>
        <begin position="63"/>
        <end position="86"/>
    </location>
</feature>
<dbReference type="AlphaFoldDB" id="A0A7C8GSQ4"/>
<feature type="transmembrane region" description="Helical" evidence="2">
    <location>
        <begin position="39"/>
        <end position="56"/>
    </location>
</feature>
<dbReference type="PANTHER" id="PTHR42736:SF1">
    <property type="entry name" value="PROTEIN-GLUTAMINE GAMMA-GLUTAMYLTRANSFERASE"/>
    <property type="match status" value="1"/>
</dbReference>